<evidence type="ECO:0000256" key="8">
    <source>
        <dbReference type="PIRSR" id="PIRSR001357-50"/>
    </source>
</evidence>
<dbReference type="AlphaFoldDB" id="V6LFM4"/>
<evidence type="ECO:0000256" key="4">
    <source>
        <dbReference type="ARBA" id="ARBA00023239"/>
    </source>
</evidence>
<dbReference type="Proteomes" id="UP000018208">
    <property type="component" value="Unassembled WGS sequence"/>
</dbReference>
<keyword evidence="5 8" id="KW-0704">Schiff base</keyword>
<dbReference type="NCBIfam" id="TIGR00126">
    <property type="entry name" value="deoC"/>
    <property type="match status" value="1"/>
</dbReference>
<evidence type="ECO:0000313" key="9">
    <source>
        <dbReference type="EMBL" id="EST43093.1"/>
    </source>
</evidence>
<proteinExistence type="inferred from homology"/>
<name>V6LFM4_9EUKA</name>
<dbReference type="InterPro" id="IPR028581">
    <property type="entry name" value="DeoC_typeI"/>
</dbReference>
<dbReference type="EMBL" id="KI546146">
    <property type="protein sequence ID" value="EST43093.1"/>
    <property type="molecule type" value="Genomic_DNA"/>
</dbReference>
<feature type="active site" description="Schiff-base intermediate with acetaldehyde" evidence="8">
    <location>
        <position position="181"/>
    </location>
</feature>
<keyword evidence="11" id="KW-1185">Reference proteome</keyword>
<dbReference type="EC" id="4.1.2.4" evidence="2"/>
<evidence type="ECO:0000313" key="11">
    <source>
        <dbReference type="Proteomes" id="UP000018208"/>
    </source>
</evidence>
<reference evidence="9 10" key="1">
    <citation type="journal article" date="2014" name="PLoS Genet.">
        <title>The Genome of Spironucleus salmonicida Highlights a Fish Pathogen Adapted to Fluctuating Environments.</title>
        <authorList>
            <person name="Xu F."/>
            <person name="Jerlstrom-Hultqvist J."/>
            <person name="Einarsson E."/>
            <person name="Astvaldsson A."/>
            <person name="Svard S.G."/>
            <person name="Andersson J.O."/>
        </authorList>
    </citation>
    <scope>NUCLEOTIDE SEQUENCE</scope>
    <source>
        <strain evidence="10">ATCC 50377</strain>
    </source>
</reference>
<evidence type="ECO:0000256" key="6">
    <source>
        <dbReference type="ARBA" id="ARBA00032755"/>
    </source>
</evidence>
<dbReference type="GO" id="GO:0009264">
    <property type="term" value="P:deoxyribonucleotide catabolic process"/>
    <property type="evidence" value="ECO:0007669"/>
    <property type="project" value="InterPro"/>
</dbReference>
<dbReference type="OrthoDB" id="70823at2759"/>
<evidence type="ECO:0000256" key="2">
    <source>
        <dbReference type="ARBA" id="ARBA00012515"/>
    </source>
</evidence>
<organism evidence="9">
    <name type="scientific">Spironucleus salmonicida</name>
    <dbReference type="NCBI Taxonomy" id="348837"/>
    <lineage>
        <taxon>Eukaryota</taxon>
        <taxon>Metamonada</taxon>
        <taxon>Diplomonadida</taxon>
        <taxon>Hexamitidae</taxon>
        <taxon>Hexamitinae</taxon>
        <taxon>Spironucleus</taxon>
    </lineage>
</organism>
<keyword evidence="4" id="KW-0456">Lyase</keyword>
<dbReference type="InterPro" id="IPR011343">
    <property type="entry name" value="DeoC"/>
</dbReference>
<dbReference type="InterPro" id="IPR013785">
    <property type="entry name" value="Aldolase_TIM"/>
</dbReference>
<dbReference type="PIRSF" id="PIRSF001357">
    <property type="entry name" value="DeoC"/>
    <property type="match status" value="1"/>
</dbReference>
<dbReference type="GO" id="GO:0046386">
    <property type="term" value="P:deoxyribose phosphate catabolic process"/>
    <property type="evidence" value="ECO:0007669"/>
    <property type="project" value="UniProtKB-UniPathway"/>
</dbReference>
<dbReference type="SUPFAM" id="SSF51569">
    <property type="entry name" value="Aldolase"/>
    <property type="match status" value="1"/>
</dbReference>
<dbReference type="EMBL" id="AUWU02000005">
    <property type="protein sequence ID" value="KAH0572925.1"/>
    <property type="molecule type" value="Genomic_DNA"/>
</dbReference>
<comment type="catalytic activity">
    <reaction evidence="7">
        <text>2-deoxy-D-ribose 5-phosphate = D-glyceraldehyde 3-phosphate + acetaldehyde</text>
        <dbReference type="Rhea" id="RHEA:12821"/>
        <dbReference type="ChEBI" id="CHEBI:15343"/>
        <dbReference type="ChEBI" id="CHEBI:59776"/>
        <dbReference type="ChEBI" id="CHEBI:62877"/>
        <dbReference type="EC" id="4.1.2.4"/>
    </reaction>
</comment>
<dbReference type="HAMAP" id="MF_00114">
    <property type="entry name" value="DeoC_type1"/>
    <property type="match status" value="1"/>
</dbReference>
<feature type="active site" description="Proton donor/acceptor" evidence="8">
    <location>
        <position position="211"/>
    </location>
</feature>
<dbReference type="VEuPathDB" id="GiardiaDB:SS50377_25040"/>
<evidence type="ECO:0000256" key="5">
    <source>
        <dbReference type="ARBA" id="ARBA00023270"/>
    </source>
</evidence>
<dbReference type="UniPathway" id="UPA00002">
    <property type="reaction ID" value="UER00468"/>
</dbReference>
<accession>V6LFM4</accession>
<dbReference type="InterPro" id="IPR002915">
    <property type="entry name" value="DeoC/FbaB/LacD_aldolase"/>
</dbReference>
<comment type="similarity">
    <text evidence="1">Belongs to the DeoC/FbaB aldolase family. DeoC type 1 subfamily.</text>
</comment>
<sequence>MIQSRIEFIEKTHGIKCPEPTEFVDKKIPINKLIDHTQLGQDATSAQILQLTQEAISNDFRAVCVNPCYGEMALSQLKSSSVLTCCVIGFPLGAPITAQKVHEAQILTKLGVQEIDMVINCSFMKDGRYKEVFAEIQQIASACHSNKAILKVIIEATCLIERELIIDACLLSAAAGADFVKTSTGMHKNGGANVEDVKLMRDTVGGRCGVKAAGGVRDLQSVKQMVEAGADRIGTSGGVKIVAGQVHDVGY</sequence>
<dbReference type="CDD" id="cd00959">
    <property type="entry name" value="DeoC"/>
    <property type="match status" value="1"/>
</dbReference>
<evidence type="ECO:0000256" key="1">
    <source>
        <dbReference type="ARBA" id="ARBA00010936"/>
    </source>
</evidence>
<protein>
    <recommendedName>
        <fullName evidence="2">deoxyribose-phosphate aldolase</fullName>
        <ecNumber evidence="2">4.1.2.4</ecNumber>
    </recommendedName>
    <alternativeName>
        <fullName evidence="6">2-deoxy-D-ribose 5-phosphate aldolase</fullName>
    </alternativeName>
</protein>
<dbReference type="GO" id="GO:0016052">
    <property type="term" value="P:carbohydrate catabolic process"/>
    <property type="evidence" value="ECO:0007669"/>
    <property type="project" value="TreeGrafter"/>
</dbReference>
<gene>
    <name evidence="9" type="ORF">SS50377_17250</name>
    <name evidence="10" type="ORF">SS50377_25040</name>
</gene>
<keyword evidence="3" id="KW-0963">Cytoplasm</keyword>
<dbReference type="SMART" id="SM01133">
    <property type="entry name" value="DeoC"/>
    <property type="match status" value="1"/>
</dbReference>
<dbReference type="PANTHER" id="PTHR10889">
    <property type="entry name" value="DEOXYRIBOSE-PHOSPHATE ALDOLASE"/>
    <property type="match status" value="1"/>
</dbReference>
<evidence type="ECO:0000256" key="3">
    <source>
        <dbReference type="ARBA" id="ARBA00022490"/>
    </source>
</evidence>
<dbReference type="FunFam" id="3.20.20.70:FF:000044">
    <property type="entry name" value="Deoxyribose-phosphate aldolase"/>
    <property type="match status" value="1"/>
</dbReference>
<dbReference type="Gene3D" id="3.20.20.70">
    <property type="entry name" value="Aldolase class I"/>
    <property type="match status" value="1"/>
</dbReference>
<dbReference type="GO" id="GO:0004139">
    <property type="term" value="F:deoxyribose-phosphate aldolase activity"/>
    <property type="evidence" value="ECO:0007669"/>
    <property type="project" value="UniProtKB-EC"/>
</dbReference>
<dbReference type="Pfam" id="PF01791">
    <property type="entry name" value="DeoC"/>
    <property type="match status" value="1"/>
</dbReference>
<reference evidence="10" key="2">
    <citation type="submission" date="2020-12" db="EMBL/GenBank/DDBJ databases">
        <title>New Spironucleus salmonicida genome in near-complete chromosomes.</title>
        <authorList>
            <person name="Xu F."/>
            <person name="Kurt Z."/>
            <person name="Jimenez-Gonzalez A."/>
            <person name="Astvaldsson A."/>
            <person name="Andersson J.O."/>
            <person name="Svard S.G."/>
        </authorList>
    </citation>
    <scope>NUCLEOTIDE SEQUENCE</scope>
    <source>
        <strain evidence="10">ATCC 50377</strain>
    </source>
</reference>
<dbReference type="GO" id="GO:0005737">
    <property type="term" value="C:cytoplasm"/>
    <property type="evidence" value="ECO:0007669"/>
    <property type="project" value="InterPro"/>
</dbReference>
<evidence type="ECO:0000256" key="7">
    <source>
        <dbReference type="ARBA" id="ARBA00048791"/>
    </source>
</evidence>
<dbReference type="PANTHER" id="PTHR10889:SF1">
    <property type="entry name" value="DEOXYRIBOSE-PHOSPHATE ALDOLASE"/>
    <property type="match status" value="1"/>
</dbReference>
<evidence type="ECO:0000313" key="10">
    <source>
        <dbReference type="EMBL" id="KAH0572925.1"/>
    </source>
</evidence>